<feature type="transmembrane region" description="Helical" evidence="1">
    <location>
        <begin position="98"/>
        <end position="119"/>
    </location>
</feature>
<feature type="transmembrane region" description="Helical" evidence="1">
    <location>
        <begin position="202"/>
        <end position="223"/>
    </location>
</feature>
<name>A0A2N8ZAE3_9VIBR</name>
<feature type="transmembrane region" description="Helical" evidence="1">
    <location>
        <begin position="60"/>
        <end position="86"/>
    </location>
</feature>
<dbReference type="GO" id="GO:0042910">
    <property type="term" value="F:xenobiotic transmembrane transporter activity"/>
    <property type="evidence" value="ECO:0007669"/>
    <property type="project" value="InterPro"/>
</dbReference>
<keyword evidence="3" id="KW-1185">Reference proteome</keyword>
<organism evidence="2 3">
    <name type="scientific">Vibrio tapetis subsp. tapetis</name>
    <dbReference type="NCBI Taxonomy" id="1671868"/>
    <lineage>
        <taxon>Bacteria</taxon>
        <taxon>Pseudomonadati</taxon>
        <taxon>Pseudomonadota</taxon>
        <taxon>Gammaproteobacteria</taxon>
        <taxon>Vibrionales</taxon>
        <taxon>Vibrionaceae</taxon>
        <taxon>Vibrio</taxon>
    </lineage>
</organism>
<dbReference type="KEGG" id="vta:A0892"/>
<gene>
    <name evidence="2" type="ORF">VTAP4600_A0892</name>
</gene>
<feature type="transmembrane region" description="Helical" evidence="1">
    <location>
        <begin position="139"/>
        <end position="159"/>
    </location>
</feature>
<feature type="transmembrane region" description="Helical" evidence="1">
    <location>
        <begin position="20"/>
        <end position="40"/>
    </location>
</feature>
<protein>
    <submittedName>
        <fullName evidence="2">Multidrug transporter MatE</fullName>
    </submittedName>
</protein>
<evidence type="ECO:0000313" key="3">
    <source>
        <dbReference type="Proteomes" id="UP000235828"/>
    </source>
</evidence>
<dbReference type="Proteomes" id="UP000235828">
    <property type="component" value="Chromosome A"/>
</dbReference>
<dbReference type="GO" id="GO:0015297">
    <property type="term" value="F:antiporter activity"/>
    <property type="evidence" value="ECO:0007669"/>
    <property type="project" value="InterPro"/>
</dbReference>
<evidence type="ECO:0000256" key="1">
    <source>
        <dbReference type="SAM" id="Phobius"/>
    </source>
</evidence>
<keyword evidence="1" id="KW-0812">Transmembrane</keyword>
<proteinExistence type="predicted"/>
<accession>A0A2N8ZAE3</accession>
<dbReference type="PANTHER" id="PTHR42925:SF2">
    <property type="entry name" value="NA+ DRIVEN MULTIDRUG EFFLUX PUMP"/>
    <property type="match status" value="1"/>
</dbReference>
<sequence length="233" mass="24762">MTSVIRQVFHHTKGDFVKRLFAIALPITLQSIMFSSRGLVDVLMLGQLGEAEISAVGVASRAMFVTTIMLVGITTAGSLLTAQYWGAGDRDGVRESTALTWLIAMLAAAVTVIGFLLFPSQIMGLTTESDVINQLGSEYIVITAVGMFNVACIASMAVGLRAMHQPGLSTFFSGIGILSNIFLNWVLIFGQFGIPAMGIKGAAIATVASGLIEVGCLFGYLYYKNHLMAIGLK</sequence>
<dbReference type="InterPro" id="IPR002528">
    <property type="entry name" value="MATE_fam"/>
</dbReference>
<dbReference type="EMBL" id="LT960611">
    <property type="protein sequence ID" value="SON48871.1"/>
    <property type="molecule type" value="Genomic_DNA"/>
</dbReference>
<dbReference type="PANTHER" id="PTHR42925">
    <property type="entry name" value="MULTIDRUG AND TOXIN EFFLUX PROTEIN MATE FAMILY"/>
    <property type="match status" value="1"/>
</dbReference>
<dbReference type="InterPro" id="IPR047135">
    <property type="entry name" value="YsiQ"/>
</dbReference>
<keyword evidence="1" id="KW-1133">Transmembrane helix</keyword>
<dbReference type="GO" id="GO:0016020">
    <property type="term" value="C:membrane"/>
    <property type="evidence" value="ECO:0007669"/>
    <property type="project" value="InterPro"/>
</dbReference>
<dbReference type="AlphaFoldDB" id="A0A2N8ZAE3"/>
<keyword evidence="1" id="KW-0472">Membrane</keyword>
<feature type="transmembrane region" description="Helical" evidence="1">
    <location>
        <begin position="171"/>
        <end position="190"/>
    </location>
</feature>
<reference evidence="2 3" key="1">
    <citation type="submission" date="2017-10" db="EMBL/GenBank/DDBJ databases">
        <authorList>
            <person name="Banno H."/>
            <person name="Chua N.-H."/>
        </authorList>
    </citation>
    <scope>NUCLEOTIDE SEQUENCE [LARGE SCALE GENOMIC DNA]</scope>
    <source>
        <strain evidence="2">Vibrio tapetis CECT4600</strain>
    </source>
</reference>
<dbReference type="Pfam" id="PF01554">
    <property type="entry name" value="MatE"/>
    <property type="match status" value="1"/>
</dbReference>
<evidence type="ECO:0000313" key="2">
    <source>
        <dbReference type="EMBL" id="SON48871.1"/>
    </source>
</evidence>